<evidence type="ECO:0000256" key="1">
    <source>
        <dbReference type="SAM" id="SignalP"/>
    </source>
</evidence>
<reference evidence="2 3" key="1">
    <citation type="submission" date="2018-09" db="EMBL/GenBank/DDBJ databases">
        <title>A high-quality reference genome of wild soybean provides a powerful tool to mine soybean genomes.</title>
        <authorList>
            <person name="Xie M."/>
            <person name="Chung C.Y.L."/>
            <person name="Li M.-W."/>
            <person name="Wong F.-L."/>
            <person name="Chan T.-F."/>
            <person name="Lam H.-M."/>
        </authorList>
    </citation>
    <scope>NUCLEOTIDE SEQUENCE [LARGE SCALE GENOMIC DNA]</scope>
    <source>
        <strain evidence="3">cv. W05</strain>
        <tissue evidence="2">Hypocotyl of etiolated seedlings</tissue>
    </source>
</reference>
<protein>
    <submittedName>
        <fullName evidence="2">Uncharacterized protein</fullName>
    </submittedName>
</protein>
<organism evidence="2 3">
    <name type="scientific">Glycine soja</name>
    <name type="common">Wild soybean</name>
    <dbReference type="NCBI Taxonomy" id="3848"/>
    <lineage>
        <taxon>Eukaryota</taxon>
        <taxon>Viridiplantae</taxon>
        <taxon>Streptophyta</taxon>
        <taxon>Embryophyta</taxon>
        <taxon>Tracheophyta</taxon>
        <taxon>Spermatophyta</taxon>
        <taxon>Magnoliopsida</taxon>
        <taxon>eudicotyledons</taxon>
        <taxon>Gunneridae</taxon>
        <taxon>Pentapetalae</taxon>
        <taxon>rosids</taxon>
        <taxon>fabids</taxon>
        <taxon>Fabales</taxon>
        <taxon>Fabaceae</taxon>
        <taxon>Papilionoideae</taxon>
        <taxon>50 kb inversion clade</taxon>
        <taxon>NPAAA clade</taxon>
        <taxon>indigoferoid/millettioid clade</taxon>
        <taxon>Phaseoleae</taxon>
        <taxon>Glycine</taxon>
        <taxon>Glycine subgen. Soja</taxon>
    </lineage>
</organism>
<dbReference type="Proteomes" id="UP000289340">
    <property type="component" value="Chromosome 11"/>
</dbReference>
<sequence>MAYYSYYRHQSKKLIWFLMFVFLVFSLMETSLTEGREVYRLKDIGRSRSQVENGGQMKRLETLAELLPRGPVPPSAPSPDIN</sequence>
<evidence type="ECO:0000313" key="2">
    <source>
        <dbReference type="EMBL" id="RZB83525.1"/>
    </source>
</evidence>
<feature type="signal peptide" evidence="1">
    <location>
        <begin position="1"/>
        <end position="35"/>
    </location>
</feature>
<gene>
    <name evidence="2" type="ORF">D0Y65_032181</name>
</gene>
<feature type="chain" id="PRO_5019542102" evidence="1">
    <location>
        <begin position="36"/>
        <end position="82"/>
    </location>
</feature>
<name>A0A445ICA3_GLYSO</name>
<comment type="caution">
    <text evidence="2">The sequence shown here is derived from an EMBL/GenBank/DDBJ whole genome shotgun (WGS) entry which is preliminary data.</text>
</comment>
<accession>A0A445ICA3</accession>
<keyword evidence="1" id="KW-0732">Signal</keyword>
<dbReference type="AlphaFoldDB" id="A0A445ICA3"/>
<keyword evidence="3" id="KW-1185">Reference proteome</keyword>
<proteinExistence type="predicted"/>
<dbReference type="EMBL" id="QZWG01000011">
    <property type="protein sequence ID" value="RZB83525.1"/>
    <property type="molecule type" value="Genomic_DNA"/>
</dbReference>
<evidence type="ECO:0000313" key="3">
    <source>
        <dbReference type="Proteomes" id="UP000289340"/>
    </source>
</evidence>